<evidence type="ECO:0000256" key="9">
    <source>
        <dbReference type="PROSITE-ProRule" id="PRU00782"/>
    </source>
</evidence>
<keyword evidence="2" id="KW-0963">Cytoplasm</keyword>
<evidence type="ECO:0000256" key="1">
    <source>
        <dbReference type="ARBA" id="ARBA00004496"/>
    </source>
</evidence>
<evidence type="ECO:0000256" key="5">
    <source>
        <dbReference type="ARBA" id="ARBA00022840"/>
    </source>
</evidence>
<reference evidence="12" key="3">
    <citation type="submission" date="2022-01" db="EMBL/GenBank/DDBJ databases">
        <authorList>
            <person name="Rubenstein D.R."/>
        </authorList>
    </citation>
    <scope>NUCLEOTIDE SEQUENCE</scope>
    <source>
        <strain evidence="12">SS15</strain>
        <tissue evidence="12">Liver</tissue>
    </source>
</reference>
<feature type="domain" description="Myosin motor" evidence="10">
    <location>
        <begin position="1"/>
        <end position="225"/>
    </location>
</feature>
<dbReference type="PROSITE" id="PS51456">
    <property type="entry name" value="MYOSIN_MOTOR"/>
    <property type="match status" value="1"/>
</dbReference>
<organism evidence="11">
    <name type="scientific">Lamprotornis superbus</name>
    <dbReference type="NCBI Taxonomy" id="245042"/>
    <lineage>
        <taxon>Eukaryota</taxon>
        <taxon>Metazoa</taxon>
        <taxon>Chordata</taxon>
        <taxon>Craniata</taxon>
        <taxon>Vertebrata</taxon>
        <taxon>Euteleostomi</taxon>
        <taxon>Archelosauria</taxon>
        <taxon>Archosauria</taxon>
        <taxon>Dinosauria</taxon>
        <taxon>Saurischia</taxon>
        <taxon>Theropoda</taxon>
        <taxon>Coelurosauria</taxon>
        <taxon>Aves</taxon>
        <taxon>Neognathae</taxon>
        <taxon>Neoaves</taxon>
        <taxon>Telluraves</taxon>
        <taxon>Australaves</taxon>
        <taxon>Passeriformes</taxon>
        <taxon>Sturnidae</taxon>
        <taxon>Lamprotornis</taxon>
    </lineage>
</organism>
<dbReference type="Proteomes" id="UP000618051">
    <property type="component" value="Unassembled WGS sequence"/>
</dbReference>
<sequence>MLPTVPPLCDHCGFLRPSRSAGTEQAPLKNSWAFPFGIPQVPQGSVRDAAERGTHVLVACVCSEEGVGWRQLGLGLHLFHRSAVLELGVFDLLSTDKSDGVTRLLLEVMQAEEPYYVRCIKPNDKKSPQVFDEERCRHQVEYLGLLENVRVRRAGFAYRQTYEKFLHRYKMISEFTWPNHDLPSDKDAVRKLIECHGFQHDVAYGKTKLFIRTPRTLFTLEELHAKMLVRIVLFLQKCFSCFLLTLLPALAGIPPVLCCRQMGPVESGSAGKAL</sequence>
<keyword evidence="6 9" id="KW-0518">Myosin</keyword>
<evidence type="ECO:0000313" key="13">
    <source>
        <dbReference type="Proteomes" id="UP000618051"/>
    </source>
</evidence>
<keyword evidence="5" id="KW-0067">ATP-binding</keyword>
<reference evidence="11" key="1">
    <citation type="submission" date="2020-10" db="EMBL/GenBank/DDBJ databases">
        <title>Feather gene expression reveals the developmental basis of iridescence in African starlings.</title>
        <authorList>
            <person name="Rubenstein D.R."/>
        </authorList>
    </citation>
    <scope>NUCLEOTIDE SEQUENCE</scope>
    <source>
        <strain evidence="11">SS15</strain>
        <tissue evidence="11">Liver</tissue>
    </source>
</reference>
<dbReference type="Pfam" id="PF00063">
    <property type="entry name" value="Myosin_head"/>
    <property type="match status" value="1"/>
</dbReference>
<comment type="subcellular location">
    <subcellularLocation>
        <location evidence="1">Cytoplasm</location>
    </subcellularLocation>
</comment>
<dbReference type="GO" id="GO:0005524">
    <property type="term" value="F:ATP binding"/>
    <property type="evidence" value="ECO:0007669"/>
    <property type="project" value="UniProtKB-KW"/>
</dbReference>
<dbReference type="SUPFAM" id="SSF52540">
    <property type="entry name" value="P-loop containing nucleoside triphosphate hydrolases"/>
    <property type="match status" value="1"/>
</dbReference>
<dbReference type="Gene3D" id="3.40.850.10">
    <property type="entry name" value="Kinesin motor domain"/>
    <property type="match status" value="1"/>
</dbReference>
<dbReference type="GO" id="GO:0005886">
    <property type="term" value="C:plasma membrane"/>
    <property type="evidence" value="ECO:0007669"/>
    <property type="project" value="TreeGrafter"/>
</dbReference>
<comment type="caution">
    <text evidence="11">The sequence shown here is derived from an EMBL/GenBank/DDBJ whole genome shotgun (WGS) entry which is preliminary data.</text>
</comment>
<name>A0A835NHR3_9PASS</name>
<evidence type="ECO:0000256" key="2">
    <source>
        <dbReference type="ARBA" id="ARBA00022490"/>
    </source>
</evidence>
<evidence type="ECO:0000256" key="7">
    <source>
        <dbReference type="ARBA" id="ARBA00023175"/>
    </source>
</evidence>
<dbReference type="Gene3D" id="1.20.5.4820">
    <property type="match status" value="1"/>
</dbReference>
<protein>
    <recommendedName>
        <fullName evidence="10">Myosin motor domain-containing protein</fullName>
    </recommendedName>
</protein>
<dbReference type="SMART" id="SM00242">
    <property type="entry name" value="MYSc"/>
    <property type="match status" value="1"/>
</dbReference>
<dbReference type="InterPro" id="IPR001609">
    <property type="entry name" value="Myosin_head_motor_dom-like"/>
</dbReference>
<proteinExistence type="inferred from homology"/>
<reference evidence="12 13" key="2">
    <citation type="journal article" date="2021" name="J. Hered.">
        <title>Feather Gene Expression Elucidates the Developmental Basis of Plumage Iridescence in African Starlings.</title>
        <authorList>
            <person name="Rubenstein D.R."/>
            <person name="Corvelo A."/>
            <person name="MacManes M.D."/>
            <person name="Maia R."/>
            <person name="Narzisi G."/>
            <person name="Rousaki A."/>
            <person name="Vandenabeele P."/>
            <person name="Shawkey M.D."/>
            <person name="Solomon J."/>
        </authorList>
    </citation>
    <scope>NUCLEOTIDE SEQUENCE [LARGE SCALE GENOMIC DNA]</scope>
    <source>
        <strain evidence="12">SS15</strain>
    </source>
</reference>
<dbReference type="GO" id="GO:0016459">
    <property type="term" value="C:myosin complex"/>
    <property type="evidence" value="ECO:0007669"/>
    <property type="project" value="UniProtKB-KW"/>
</dbReference>
<dbReference type="GO" id="GO:0006897">
    <property type="term" value="P:endocytosis"/>
    <property type="evidence" value="ECO:0007669"/>
    <property type="project" value="TreeGrafter"/>
</dbReference>
<accession>A0A835NHR3</accession>
<dbReference type="EMBL" id="JADDUC020000031">
    <property type="protein sequence ID" value="KAI1230205.1"/>
    <property type="molecule type" value="Genomic_DNA"/>
</dbReference>
<dbReference type="GO" id="GO:0030048">
    <property type="term" value="P:actin filament-based movement"/>
    <property type="evidence" value="ECO:0007669"/>
    <property type="project" value="TreeGrafter"/>
</dbReference>
<comment type="similarity">
    <text evidence="9">Belongs to the TRAFAC class myosin-kinesin ATPase superfamily. Myosin family.</text>
</comment>
<evidence type="ECO:0000256" key="8">
    <source>
        <dbReference type="ARBA" id="ARBA00023203"/>
    </source>
</evidence>
<evidence type="ECO:0000256" key="4">
    <source>
        <dbReference type="ARBA" id="ARBA00022741"/>
    </source>
</evidence>
<dbReference type="AlphaFoldDB" id="A0A835NHR3"/>
<dbReference type="InterPro" id="IPR027417">
    <property type="entry name" value="P-loop_NTPase"/>
</dbReference>
<dbReference type="OrthoDB" id="6108017at2759"/>
<dbReference type="GO" id="GO:0007015">
    <property type="term" value="P:actin filament organization"/>
    <property type="evidence" value="ECO:0007669"/>
    <property type="project" value="TreeGrafter"/>
</dbReference>
<dbReference type="PANTHER" id="PTHR13140">
    <property type="entry name" value="MYOSIN"/>
    <property type="match status" value="1"/>
</dbReference>
<dbReference type="GO" id="GO:0005902">
    <property type="term" value="C:microvillus"/>
    <property type="evidence" value="ECO:0007669"/>
    <property type="project" value="TreeGrafter"/>
</dbReference>
<evidence type="ECO:0000259" key="10">
    <source>
        <dbReference type="PROSITE" id="PS51456"/>
    </source>
</evidence>
<evidence type="ECO:0000313" key="12">
    <source>
        <dbReference type="EMBL" id="KAI1230205.1"/>
    </source>
</evidence>
<dbReference type="PANTHER" id="PTHR13140:SF417">
    <property type="entry name" value="UNCONVENTIONAL MYOSIN-ID"/>
    <property type="match status" value="1"/>
</dbReference>
<keyword evidence="3" id="KW-0677">Repeat</keyword>
<dbReference type="InterPro" id="IPR036961">
    <property type="entry name" value="Kinesin_motor_dom_sf"/>
</dbReference>
<keyword evidence="4" id="KW-0547">Nucleotide-binding</keyword>
<dbReference type="GO" id="GO:0005737">
    <property type="term" value="C:cytoplasm"/>
    <property type="evidence" value="ECO:0007669"/>
    <property type="project" value="UniProtKB-SubCell"/>
</dbReference>
<keyword evidence="7" id="KW-0505">Motor protein</keyword>
<dbReference type="GO" id="GO:0000146">
    <property type="term" value="F:microfilament motor activity"/>
    <property type="evidence" value="ECO:0007669"/>
    <property type="project" value="TreeGrafter"/>
</dbReference>
<dbReference type="EMBL" id="JADDUC010000233">
    <property type="protein sequence ID" value="KAG0115313.1"/>
    <property type="molecule type" value="Genomic_DNA"/>
</dbReference>
<keyword evidence="13" id="KW-1185">Reference proteome</keyword>
<feature type="region of interest" description="Actin-binding" evidence="9">
    <location>
        <begin position="102"/>
        <end position="124"/>
    </location>
</feature>
<dbReference type="GO" id="GO:0051015">
    <property type="term" value="F:actin filament binding"/>
    <property type="evidence" value="ECO:0007669"/>
    <property type="project" value="TreeGrafter"/>
</dbReference>
<evidence type="ECO:0000313" key="11">
    <source>
        <dbReference type="EMBL" id="KAG0115313.1"/>
    </source>
</evidence>
<comment type="caution">
    <text evidence="9">Lacks conserved residue(s) required for the propagation of feature annotation.</text>
</comment>
<gene>
    <name evidence="12" type="ORF">IHE44_0010168</name>
    <name evidence="11" type="ORF">IHE44_006465</name>
</gene>
<evidence type="ECO:0000256" key="6">
    <source>
        <dbReference type="ARBA" id="ARBA00023123"/>
    </source>
</evidence>
<evidence type="ECO:0000256" key="3">
    <source>
        <dbReference type="ARBA" id="ARBA00022737"/>
    </source>
</evidence>
<keyword evidence="8 9" id="KW-0009">Actin-binding</keyword>